<dbReference type="Gene3D" id="1.20.5.210">
    <property type="entry name" value="Cytochrome b-c1 complex subunit 8"/>
    <property type="match status" value="1"/>
</dbReference>
<evidence type="ECO:0000256" key="6">
    <source>
        <dbReference type="ARBA" id="ARBA00022792"/>
    </source>
</evidence>
<dbReference type="GO" id="GO:0006122">
    <property type="term" value="P:mitochondrial electron transport, ubiquinol to cytochrome c"/>
    <property type="evidence" value="ECO:0007669"/>
    <property type="project" value="InterPro"/>
</dbReference>
<dbReference type="AlphaFoldDB" id="A0A5J9SUN2"/>
<keyword evidence="9" id="KW-0496">Mitochondrion</keyword>
<dbReference type="Pfam" id="PF10890">
    <property type="entry name" value="Cyt_b-c1_8"/>
    <property type="match status" value="1"/>
</dbReference>
<evidence type="ECO:0000313" key="14">
    <source>
        <dbReference type="Proteomes" id="UP000324897"/>
    </source>
</evidence>
<feature type="transmembrane region" description="Helical" evidence="11">
    <location>
        <begin position="42"/>
        <end position="62"/>
    </location>
</feature>
<comment type="caution">
    <text evidence="13">The sequence shown here is derived from an EMBL/GenBank/DDBJ whole genome shotgun (WGS) entry which is preliminary data.</text>
</comment>
<dbReference type="SUPFAM" id="SSF81508">
    <property type="entry name" value="Ubiquinone-binding protein QP-C of cytochrome bc1 complex (Ubiquinol-cytochrome c reductase)"/>
    <property type="match status" value="1"/>
</dbReference>
<organism evidence="13 14">
    <name type="scientific">Eragrostis curvula</name>
    <name type="common">weeping love grass</name>
    <dbReference type="NCBI Taxonomy" id="38414"/>
    <lineage>
        <taxon>Eukaryota</taxon>
        <taxon>Viridiplantae</taxon>
        <taxon>Streptophyta</taxon>
        <taxon>Embryophyta</taxon>
        <taxon>Tracheophyta</taxon>
        <taxon>Spermatophyta</taxon>
        <taxon>Magnoliopsida</taxon>
        <taxon>Liliopsida</taxon>
        <taxon>Poales</taxon>
        <taxon>Poaceae</taxon>
        <taxon>PACMAD clade</taxon>
        <taxon>Chloridoideae</taxon>
        <taxon>Eragrostideae</taxon>
        <taxon>Eragrostidinae</taxon>
        <taxon>Eragrostis</taxon>
    </lineage>
</organism>
<dbReference type="EMBL" id="RWGY01000336">
    <property type="protein sequence ID" value="TVU02318.1"/>
    <property type="molecule type" value="Genomic_DNA"/>
</dbReference>
<proteinExistence type="inferred from homology"/>
<keyword evidence="4" id="KW-0679">Respiratory chain</keyword>
<evidence type="ECO:0000256" key="10">
    <source>
        <dbReference type="ARBA" id="ARBA00023136"/>
    </source>
</evidence>
<dbReference type="PANTHER" id="PTHR34559">
    <property type="entry name" value="CYTOCHROME B-C1 COMPLEX SUBUNIT 8"/>
    <property type="match status" value="1"/>
</dbReference>
<evidence type="ECO:0008006" key="15">
    <source>
        <dbReference type="Google" id="ProtNLM"/>
    </source>
</evidence>
<keyword evidence="6" id="KW-0999">Mitochondrion inner membrane</keyword>
<comment type="similarity">
    <text evidence="2">Belongs to the UQCRQ/QCR8 family.</text>
</comment>
<dbReference type="Gramene" id="TVU02318">
    <property type="protein sequence ID" value="TVU02318"/>
    <property type="gene ID" value="EJB05_52168"/>
</dbReference>
<reference evidence="13 14" key="1">
    <citation type="journal article" date="2019" name="Sci. Rep.">
        <title>A high-quality genome of Eragrostis curvula grass provides insights into Poaceae evolution and supports new strategies to enhance forage quality.</title>
        <authorList>
            <person name="Carballo J."/>
            <person name="Santos B.A.C.M."/>
            <person name="Zappacosta D."/>
            <person name="Garbus I."/>
            <person name="Selva J.P."/>
            <person name="Gallo C.A."/>
            <person name="Diaz A."/>
            <person name="Albertini E."/>
            <person name="Caccamo M."/>
            <person name="Echenique V."/>
        </authorList>
    </citation>
    <scope>NUCLEOTIDE SEQUENCE [LARGE SCALE GENOMIC DNA]</scope>
    <source>
        <strain evidence="14">cv. Victoria</strain>
        <tissue evidence="13">Leaf</tissue>
    </source>
</reference>
<keyword evidence="8 11" id="KW-1133">Transmembrane helix</keyword>
<keyword evidence="5 11" id="KW-0812">Transmembrane</keyword>
<keyword evidence="14" id="KW-1185">Reference proteome</keyword>
<evidence type="ECO:0000256" key="3">
    <source>
        <dbReference type="ARBA" id="ARBA00022448"/>
    </source>
</evidence>
<evidence type="ECO:0000256" key="4">
    <source>
        <dbReference type="ARBA" id="ARBA00022660"/>
    </source>
</evidence>
<evidence type="ECO:0000256" key="11">
    <source>
        <dbReference type="SAM" id="Phobius"/>
    </source>
</evidence>
<evidence type="ECO:0000256" key="9">
    <source>
        <dbReference type="ARBA" id="ARBA00023128"/>
    </source>
</evidence>
<dbReference type="Proteomes" id="UP000324897">
    <property type="component" value="Unassembled WGS sequence"/>
</dbReference>
<name>A0A5J9SUN2_9POAL</name>
<evidence type="ECO:0000256" key="1">
    <source>
        <dbReference type="ARBA" id="ARBA00004434"/>
    </source>
</evidence>
<evidence type="ECO:0000256" key="8">
    <source>
        <dbReference type="ARBA" id="ARBA00022989"/>
    </source>
</evidence>
<protein>
    <recommendedName>
        <fullName evidence="15">Cytochrome b-c1 complex subunit 8</fullName>
    </recommendedName>
</protein>
<comment type="subcellular location">
    <subcellularLocation>
        <location evidence="1">Mitochondrion inner membrane</location>
        <topology evidence="1">Single-pass membrane protein</topology>
    </subcellularLocation>
</comment>
<evidence type="ECO:0000256" key="2">
    <source>
        <dbReference type="ARBA" id="ARBA00007668"/>
    </source>
</evidence>
<dbReference type="OrthoDB" id="1841852at2759"/>
<evidence type="ECO:0000313" key="12">
    <source>
        <dbReference type="EMBL" id="TVU02318.1"/>
    </source>
</evidence>
<dbReference type="Gramene" id="TVU02669">
    <property type="protein sequence ID" value="TVU02669"/>
    <property type="gene ID" value="EJB05_51830"/>
</dbReference>
<accession>A0A5J9SUN2</accession>
<keyword evidence="7" id="KW-0249">Electron transport</keyword>
<dbReference type="GO" id="GO:0005743">
    <property type="term" value="C:mitochondrial inner membrane"/>
    <property type="evidence" value="ECO:0007669"/>
    <property type="project" value="UniProtKB-SubCell"/>
</dbReference>
<dbReference type="InterPro" id="IPR036642">
    <property type="entry name" value="Cyt_bc1_su8_sf"/>
</dbReference>
<dbReference type="PANTHER" id="PTHR34559:SF1">
    <property type="entry name" value="OS06G0175900 PROTEIN"/>
    <property type="match status" value="1"/>
</dbReference>
<dbReference type="EMBL" id="RWGY01000294">
    <property type="protein sequence ID" value="TVU02669.1"/>
    <property type="molecule type" value="Genomic_DNA"/>
</dbReference>
<keyword evidence="10 11" id="KW-0472">Membrane</keyword>
<sequence length="72" mass="8479">MGKTPVRMKAVVYALSPFQQKVMPGLWKDITTKIHHKVSENWISATLLLTPVIGTYQYAMYYKEQEKLHHRF</sequence>
<gene>
    <name evidence="13" type="ORF">EJB05_51830</name>
    <name evidence="12" type="ORF">EJB05_52168</name>
</gene>
<evidence type="ECO:0000256" key="5">
    <source>
        <dbReference type="ARBA" id="ARBA00022692"/>
    </source>
</evidence>
<dbReference type="GO" id="GO:0045275">
    <property type="term" value="C:respiratory chain complex III"/>
    <property type="evidence" value="ECO:0007669"/>
    <property type="project" value="InterPro"/>
</dbReference>
<keyword evidence="3" id="KW-0813">Transport</keyword>
<evidence type="ECO:0000313" key="13">
    <source>
        <dbReference type="EMBL" id="TVU02669.1"/>
    </source>
</evidence>
<dbReference type="InterPro" id="IPR020101">
    <property type="entry name" value="Cyt_b-c1_8-plants"/>
</dbReference>
<evidence type="ECO:0000256" key="7">
    <source>
        <dbReference type="ARBA" id="ARBA00022982"/>
    </source>
</evidence>